<name>A0A1M6MQZ1_9FIRM</name>
<dbReference type="STRING" id="1121476.SAMN02745751_03558"/>
<evidence type="ECO:0000256" key="2">
    <source>
        <dbReference type="ARBA" id="ARBA00022448"/>
    </source>
</evidence>
<dbReference type="Pfam" id="PF00209">
    <property type="entry name" value="SNF"/>
    <property type="match status" value="2"/>
</dbReference>
<feature type="transmembrane region" description="Helical" evidence="6">
    <location>
        <begin position="23"/>
        <end position="43"/>
    </location>
</feature>
<feature type="transmembrane region" description="Helical" evidence="6">
    <location>
        <begin position="55"/>
        <end position="77"/>
    </location>
</feature>
<feature type="transmembrane region" description="Helical" evidence="6">
    <location>
        <begin position="355"/>
        <end position="373"/>
    </location>
</feature>
<keyword evidence="4 6" id="KW-1133">Transmembrane helix</keyword>
<evidence type="ECO:0000256" key="5">
    <source>
        <dbReference type="ARBA" id="ARBA00023136"/>
    </source>
</evidence>
<evidence type="ECO:0000313" key="7">
    <source>
        <dbReference type="EMBL" id="SHJ85809.1"/>
    </source>
</evidence>
<dbReference type="InterPro" id="IPR037272">
    <property type="entry name" value="SNS_sf"/>
</dbReference>
<feature type="transmembrane region" description="Helical" evidence="6">
    <location>
        <begin position="98"/>
        <end position="128"/>
    </location>
</feature>
<keyword evidence="5 6" id="KW-0472">Membrane</keyword>
<dbReference type="NCBIfam" id="NF037979">
    <property type="entry name" value="Na_transp"/>
    <property type="match status" value="1"/>
</dbReference>
<feature type="transmembrane region" description="Helical" evidence="6">
    <location>
        <begin position="393"/>
        <end position="415"/>
    </location>
</feature>
<dbReference type="OrthoDB" id="9762833at2"/>
<feature type="transmembrane region" description="Helical" evidence="6">
    <location>
        <begin position="441"/>
        <end position="460"/>
    </location>
</feature>
<dbReference type="PROSITE" id="PS50267">
    <property type="entry name" value="NA_NEUROTRAN_SYMP_3"/>
    <property type="match status" value="1"/>
</dbReference>
<proteinExistence type="predicted"/>
<reference evidence="7 8" key="1">
    <citation type="submission" date="2016-11" db="EMBL/GenBank/DDBJ databases">
        <authorList>
            <person name="Jaros S."/>
            <person name="Januszkiewicz K."/>
            <person name="Wedrychowicz H."/>
        </authorList>
    </citation>
    <scope>NUCLEOTIDE SEQUENCE [LARGE SCALE GENOMIC DNA]</scope>
    <source>
        <strain evidence="7 8">DSM 17477</strain>
    </source>
</reference>
<gene>
    <name evidence="7" type="ORF">SAMN02745751_03558</name>
</gene>
<protein>
    <submittedName>
        <fullName evidence="7">Neurotransmitter:Na+ symporter, NSS family</fullName>
    </submittedName>
</protein>
<dbReference type="PRINTS" id="PR00176">
    <property type="entry name" value="NANEUSMPORT"/>
</dbReference>
<dbReference type="SUPFAM" id="SSF161070">
    <property type="entry name" value="SNF-like"/>
    <property type="match status" value="1"/>
</dbReference>
<dbReference type="CDD" id="cd10336">
    <property type="entry name" value="SLC6sbd_Tyt1-Like"/>
    <property type="match status" value="1"/>
</dbReference>
<feature type="transmembrane region" description="Helical" evidence="6">
    <location>
        <begin position="156"/>
        <end position="174"/>
    </location>
</feature>
<dbReference type="AlphaFoldDB" id="A0A1M6MQZ1"/>
<dbReference type="InterPro" id="IPR047218">
    <property type="entry name" value="YocR/YhdH-like"/>
</dbReference>
<dbReference type="InterPro" id="IPR000175">
    <property type="entry name" value="Na/ntran_symport"/>
</dbReference>
<feature type="transmembrane region" description="Helical" evidence="6">
    <location>
        <begin position="265"/>
        <end position="290"/>
    </location>
</feature>
<dbReference type="EMBL" id="FQZL01000047">
    <property type="protein sequence ID" value="SHJ85809.1"/>
    <property type="molecule type" value="Genomic_DNA"/>
</dbReference>
<evidence type="ECO:0000256" key="4">
    <source>
        <dbReference type="ARBA" id="ARBA00022989"/>
    </source>
</evidence>
<organism evidence="7 8">
    <name type="scientific">Dethiosulfatibacter aminovorans DSM 17477</name>
    <dbReference type="NCBI Taxonomy" id="1121476"/>
    <lineage>
        <taxon>Bacteria</taxon>
        <taxon>Bacillati</taxon>
        <taxon>Bacillota</taxon>
        <taxon>Tissierellia</taxon>
        <taxon>Dethiosulfatibacter</taxon>
    </lineage>
</organism>
<keyword evidence="3 6" id="KW-0812">Transmembrane</keyword>
<accession>A0A1M6MQZ1</accession>
<keyword evidence="2" id="KW-0813">Transport</keyword>
<feature type="transmembrane region" description="Helical" evidence="6">
    <location>
        <begin position="310"/>
        <end position="334"/>
    </location>
</feature>
<evidence type="ECO:0000256" key="1">
    <source>
        <dbReference type="ARBA" id="ARBA00004141"/>
    </source>
</evidence>
<evidence type="ECO:0000256" key="3">
    <source>
        <dbReference type="ARBA" id="ARBA00022692"/>
    </source>
</evidence>
<sequence>MNNNIEVKNAPVTDSREGFGSKFGYIMAAAGFAVGLGNIWRFSYLTGKNGGGAFLFIYLILTVLIGIPMYTAEVSLGRKVQASPIAGMRKLNKKGSPWNLIGWFGVIATTLILSYYYMIIGWVLAYFFKISSGEFVGASVDTLKSSFDAFSTNSPVIIALYLVVCISVTLIVTKGIQKGVEKVCKVVMPILFVSLVLLAIRSVTFPGAMEGVIWYLKPDFSVVTSQTILAALGQAFFSIGIGMATAFVYGSYLKPEKSDVPGNSLMVIGFDTMIAVVAGFVIFPALFAFGLEPDVGAGLLFITMAKLFSVIPGGQFIGGAFFLLVVFAGITSAIGHHEGIASSIMDLFNLERKKSVWIATAIVFCLGIPSVLSMGPWSNVMIFGKSIFDFVDFMSGSVLLVLDALLIILYTGYVWKFSNFKEETNIGVEGFLKVQNWWSPVVKYIAPIAVTIILLTGVGII</sequence>
<feature type="transmembrane region" description="Helical" evidence="6">
    <location>
        <begin position="186"/>
        <end position="208"/>
    </location>
</feature>
<dbReference type="RefSeq" id="WP_073050967.1">
    <property type="nucleotide sequence ID" value="NZ_FQZL01000047.1"/>
</dbReference>
<keyword evidence="8" id="KW-1185">Reference proteome</keyword>
<comment type="subcellular location">
    <subcellularLocation>
        <location evidence="1">Membrane</location>
        <topology evidence="1">Multi-pass membrane protein</topology>
    </subcellularLocation>
</comment>
<evidence type="ECO:0000313" key="8">
    <source>
        <dbReference type="Proteomes" id="UP000184052"/>
    </source>
</evidence>
<dbReference type="PANTHER" id="PTHR42948">
    <property type="entry name" value="TRANSPORTER"/>
    <property type="match status" value="1"/>
</dbReference>
<dbReference type="PANTHER" id="PTHR42948:SF1">
    <property type="entry name" value="TRANSPORTER"/>
    <property type="match status" value="1"/>
</dbReference>
<feature type="transmembrane region" description="Helical" evidence="6">
    <location>
        <begin position="228"/>
        <end position="253"/>
    </location>
</feature>
<evidence type="ECO:0000256" key="6">
    <source>
        <dbReference type="SAM" id="Phobius"/>
    </source>
</evidence>
<dbReference type="Proteomes" id="UP000184052">
    <property type="component" value="Unassembled WGS sequence"/>
</dbReference>
<dbReference type="GO" id="GO:0016020">
    <property type="term" value="C:membrane"/>
    <property type="evidence" value="ECO:0007669"/>
    <property type="project" value="UniProtKB-SubCell"/>
</dbReference>